<evidence type="ECO:0000313" key="4">
    <source>
        <dbReference type="Proteomes" id="UP001370758"/>
    </source>
</evidence>
<organism evidence="3 4">
    <name type="scientific">Arthrobotrys musiformis</name>
    <dbReference type="NCBI Taxonomy" id="47236"/>
    <lineage>
        <taxon>Eukaryota</taxon>
        <taxon>Fungi</taxon>
        <taxon>Dikarya</taxon>
        <taxon>Ascomycota</taxon>
        <taxon>Pezizomycotina</taxon>
        <taxon>Orbiliomycetes</taxon>
        <taxon>Orbiliales</taxon>
        <taxon>Orbiliaceae</taxon>
        <taxon>Arthrobotrys</taxon>
    </lineage>
</organism>
<dbReference type="InterPro" id="IPR027417">
    <property type="entry name" value="P-loop_NTPase"/>
</dbReference>
<comment type="caution">
    <text evidence="3">The sequence shown here is derived from an EMBL/GenBank/DDBJ whole genome shotgun (WGS) entry which is preliminary data.</text>
</comment>
<dbReference type="Pfam" id="PF24883">
    <property type="entry name" value="NPHP3_N"/>
    <property type="match status" value="1"/>
</dbReference>
<keyword evidence="4" id="KW-1185">Reference proteome</keyword>
<dbReference type="AlphaFoldDB" id="A0AAV9WHS2"/>
<evidence type="ECO:0000256" key="1">
    <source>
        <dbReference type="ARBA" id="ARBA00022737"/>
    </source>
</evidence>
<keyword evidence="1" id="KW-0677">Repeat</keyword>
<dbReference type="Pfam" id="PF22939">
    <property type="entry name" value="WHD_GPIID"/>
    <property type="match status" value="1"/>
</dbReference>
<dbReference type="InterPro" id="IPR007111">
    <property type="entry name" value="NACHT_NTPase"/>
</dbReference>
<dbReference type="InterPro" id="IPR056884">
    <property type="entry name" value="NPHP3-like_N"/>
</dbReference>
<dbReference type="InterPro" id="IPR036770">
    <property type="entry name" value="Ankyrin_rpt-contain_sf"/>
</dbReference>
<dbReference type="Gene3D" id="1.25.40.20">
    <property type="entry name" value="Ankyrin repeat-containing domain"/>
    <property type="match status" value="1"/>
</dbReference>
<dbReference type="InterPro" id="IPR054471">
    <property type="entry name" value="GPIID_WHD"/>
</dbReference>
<name>A0AAV9WHS2_9PEZI</name>
<dbReference type="Proteomes" id="UP001370758">
    <property type="component" value="Unassembled WGS sequence"/>
</dbReference>
<evidence type="ECO:0000259" key="2">
    <source>
        <dbReference type="PROSITE" id="PS50837"/>
    </source>
</evidence>
<accession>A0AAV9WHS2</accession>
<dbReference type="PANTHER" id="PTHR10039">
    <property type="entry name" value="AMELOGENIN"/>
    <property type="match status" value="1"/>
</dbReference>
<dbReference type="EMBL" id="JAVHJL010000003">
    <property type="protein sequence ID" value="KAK6507996.1"/>
    <property type="molecule type" value="Genomic_DNA"/>
</dbReference>
<dbReference type="Gene3D" id="3.40.50.300">
    <property type="entry name" value="P-loop containing nucleotide triphosphate hydrolases"/>
    <property type="match status" value="1"/>
</dbReference>
<evidence type="ECO:0000313" key="3">
    <source>
        <dbReference type="EMBL" id="KAK6507996.1"/>
    </source>
</evidence>
<dbReference type="PROSITE" id="PS50837">
    <property type="entry name" value="NACHT"/>
    <property type="match status" value="1"/>
</dbReference>
<dbReference type="SUPFAM" id="SSF48403">
    <property type="entry name" value="Ankyrin repeat"/>
    <property type="match status" value="1"/>
</dbReference>
<gene>
    <name evidence="3" type="ORF">TWF481_006415</name>
</gene>
<sequence length="1013" mass="116812">MIASEIAAHQAVQSAALYQQSGYVHREFEVQQWAGNRAWQIQQDFAAKKRRLNRILEKISGFDHTRSFINARDRRYPNTGSWLFTLPEFESWDRARDSSVLWYHGIPGSGKSILATAVIDHLFNCHQNTKASIIYFFCDFHTPETLRYRTILSSLLKQVIVLNGTLSNQAQDELEISYLESHLPPDIYELEELFVKFTGTIDQLYILIDGIDECSLEERLDVLAFIKRFIGKKPEHKKFMLSSRPDIDLPRSLPISHNISLSRTGRRLDVEAYIDHELETKCPNLKAYPREVKDDIRKALSDGADGMFLWVFFQIQDIRRAGNREKIYSLLRGLPNGLSETYERIIRRIHEERDSHEAAMTFKWLSECRRPLTLMELRDAIAIRVGDTQHAQIRMRYNDDPEGIIQNCGGLVIKNEQDQTVQYAHSTVSKYLQSRTDDGSPEEASIDTAQLCATYLQLRDFGTQLARIKKKVEVVSEPKDWITILLPVKLKFLDPICRSAFDMVSGSRQAPISTARRENPIEVFARSACDTPKSDTETKFMSSFPCLKYIAEYWLHHFGLDGARKLDRARHLEALLDALDLPFPFLPGMKGGVKPDFNELLSWACEQDNLPLFAVLFFKSRGDSGSRLQSQAIGRVRVLAIEGGVTDIAVLLNYAIEKDSPNVVRYILEDSPVTLERGLLQIRHTLGGPVPNSIYQWMCWRYLDPRTFCQSSPEIAWDRSPLQTAARFCRLQIFDSLLKEHLRLGITLRIGCDKFFDGAMDEATLNGSLDIVKLMLEKHKLLGWHYNTPDQLRRFFSQATRRGHQEVVQYIISRVVCPQDGVFPMLRDAILIGCPEDDTKTSDEPNNDRYFPRWLSRGPETSSGSNYLRHFNSDDDPFAEAVKHNYLEILKILVDEAGRGMEAHFNMPQIKKNFVFVPAFCRAIECENTQALQILDKFGYSVLFDKMQCRCGKYFIDFMHEAIRLGKLKSVRWLFEQRDYARYEVLEYLKTADAFGHADIKDFWTDSRRSKGW</sequence>
<dbReference type="SUPFAM" id="SSF52540">
    <property type="entry name" value="P-loop containing nucleoside triphosphate hydrolases"/>
    <property type="match status" value="1"/>
</dbReference>
<feature type="domain" description="NACHT" evidence="2">
    <location>
        <begin position="99"/>
        <end position="246"/>
    </location>
</feature>
<protein>
    <recommendedName>
        <fullName evidence="2">NACHT domain-containing protein</fullName>
    </recommendedName>
</protein>
<reference evidence="3 4" key="1">
    <citation type="submission" date="2023-08" db="EMBL/GenBank/DDBJ databases">
        <authorList>
            <person name="Palmer J.M."/>
        </authorList>
    </citation>
    <scope>NUCLEOTIDE SEQUENCE [LARGE SCALE GENOMIC DNA]</scope>
    <source>
        <strain evidence="3 4">TWF481</strain>
    </source>
</reference>
<proteinExistence type="predicted"/>